<dbReference type="Proteomes" id="UP001652445">
    <property type="component" value="Unassembled WGS sequence"/>
</dbReference>
<keyword evidence="1" id="KW-0378">Hydrolase</keyword>
<dbReference type="RefSeq" id="WP_262687513.1">
    <property type="nucleotide sequence ID" value="NZ_JAOQIO010000107.1"/>
</dbReference>
<evidence type="ECO:0000313" key="2">
    <source>
        <dbReference type="Proteomes" id="UP001652445"/>
    </source>
</evidence>
<dbReference type="Pfam" id="PF08282">
    <property type="entry name" value="Hydrolase_3"/>
    <property type="match status" value="1"/>
</dbReference>
<dbReference type="InterPro" id="IPR000150">
    <property type="entry name" value="Cof"/>
</dbReference>
<keyword evidence="2" id="KW-1185">Reference proteome</keyword>
<dbReference type="GO" id="GO:0016787">
    <property type="term" value="F:hydrolase activity"/>
    <property type="evidence" value="ECO:0007669"/>
    <property type="project" value="UniProtKB-KW"/>
</dbReference>
<dbReference type="NCBIfam" id="TIGR00099">
    <property type="entry name" value="Cof-subfamily"/>
    <property type="match status" value="1"/>
</dbReference>
<dbReference type="Gene3D" id="3.30.1240.10">
    <property type="match status" value="1"/>
</dbReference>
<dbReference type="InterPro" id="IPR023214">
    <property type="entry name" value="HAD_sf"/>
</dbReference>
<dbReference type="EMBL" id="JAOQIO010000107">
    <property type="protein sequence ID" value="MCU6796671.1"/>
    <property type="molecule type" value="Genomic_DNA"/>
</dbReference>
<comment type="caution">
    <text evidence="1">The sequence shown here is derived from an EMBL/GenBank/DDBJ whole genome shotgun (WGS) entry which is preliminary data.</text>
</comment>
<evidence type="ECO:0000313" key="1">
    <source>
        <dbReference type="EMBL" id="MCU6796671.1"/>
    </source>
</evidence>
<dbReference type="InterPro" id="IPR006379">
    <property type="entry name" value="HAD-SF_hydro_IIB"/>
</dbReference>
<dbReference type="SUPFAM" id="SSF56784">
    <property type="entry name" value="HAD-like"/>
    <property type="match status" value="1"/>
</dbReference>
<dbReference type="PANTHER" id="PTHR10000:SF8">
    <property type="entry name" value="HAD SUPERFAMILY HYDROLASE-LIKE, TYPE 3"/>
    <property type="match status" value="1"/>
</dbReference>
<dbReference type="PANTHER" id="PTHR10000">
    <property type="entry name" value="PHOSPHOSERINE PHOSPHATASE"/>
    <property type="match status" value="1"/>
</dbReference>
<sequence length="269" mass="30215">MDVIKAVVLDLDGTLLNSRREVSARSLQALISCYQSGIHMIIATARPARSLRMLLPPEMLEMGCIIYYNGAHTVDSAYDMEDHLWVEQQTMLELYEAIMRRNSGQIVSFEVKGTMHCNRSLTPEHAILLGFPDGTPFPEVCTREEMNQFLLSKMLLSNDDDIYTELNREFGHRVKILLTDKGRLIQIMNAGVSKAAALMPVLTRRGIHPDHVMVFGDDYNDLELFDMCGYPVAMGNAIDELKLKAKLMTATNDQDGVAVVLESLLQTHP</sequence>
<name>A0ABT2URJ6_9BACL</name>
<gene>
    <name evidence="1" type="ORF">OB236_31550</name>
</gene>
<dbReference type="InterPro" id="IPR036412">
    <property type="entry name" value="HAD-like_sf"/>
</dbReference>
<proteinExistence type="predicted"/>
<protein>
    <submittedName>
        <fullName evidence="1">HAD family hydrolase</fullName>
    </submittedName>
</protein>
<reference evidence="1 2" key="1">
    <citation type="submission" date="2022-09" db="EMBL/GenBank/DDBJ databases">
        <authorList>
            <person name="Han X.L."/>
            <person name="Wang Q."/>
            <person name="Lu T."/>
        </authorList>
    </citation>
    <scope>NUCLEOTIDE SEQUENCE [LARGE SCALE GENOMIC DNA]</scope>
    <source>
        <strain evidence="1 2">WQ 127069</strain>
    </source>
</reference>
<dbReference type="NCBIfam" id="TIGR01484">
    <property type="entry name" value="HAD-SF-IIB"/>
    <property type="match status" value="1"/>
</dbReference>
<dbReference type="PROSITE" id="PS01228">
    <property type="entry name" value="COF_1"/>
    <property type="match status" value="1"/>
</dbReference>
<dbReference type="Gene3D" id="3.40.50.1000">
    <property type="entry name" value="HAD superfamily/HAD-like"/>
    <property type="match status" value="1"/>
</dbReference>
<accession>A0ABT2URJ6</accession>
<organism evidence="1 2">
    <name type="scientific">Paenibacillus baimaensis</name>
    <dbReference type="NCBI Taxonomy" id="2982185"/>
    <lineage>
        <taxon>Bacteria</taxon>
        <taxon>Bacillati</taxon>
        <taxon>Bacillota</taxon>
        <taxon>Bacilli</taxon>
        <taxon>Bacillales</taxon>
        <taxon>Paenibacillaceae</taxon>
        <taxon>Paenibacillus</taxon>
    </lineage>
</organism>